<sequence length="283" mass="31656">MSDNNQLEDGLFSVDINLDEDNDSGSSTRFRNDPRAPHQRKTITERKGAIDIRCLGKDVVHGFLKDGEGPATLVVYEFELLARKKDRRIVQVDISFVFHGKDEAPDPEVVEIAPKNRMITVETKQTENTTTSREGKVGATQFGAELGGSVRWEKSVSRETSDATSIFGTRDTMGRRWGEPNGVSWTLLENKSTKTGVPAFFRTAVLLKRQDDAEFESEFIIKASVDLVSALSRLFGRTEVDDPILYDPTRPPTDKLRKYDTDNLEDVTLHDLSIVSFTSPIDG</sequence>
<dbReference type="OrthoDB" id="5030973at2759"/>
<evidence type="ECO:0000313" key="2">
    <source>
        <dbReference type="EMBL" id="RKU46267.1"/>
    </source>
</evidence>
<evidence type="ECO:0000256" key="1">
    <source>
        <dbReference type="SAM" id="MobiDB-lite"/>
    </source>
</evidence>
<dbReference type="STRING" id="177199.A0A420YEQ7"/>
<dbReference type="AlphaFoldDB" id="A0A420YEQ7"/>
<comment type="caution">
    <text evidence="2">The sequence shown here is derived from an EMBL/GenBank/DDBJ whole genome shotgun (WGS) entry which is preliminary data.</text>
</comment>
<proteinExistence type="predicted"/>
<accession>A0A420YEQ7</accession>
<organism evidence="2 3">
    <name type="scientific">Coniochaeta pulveracea</name>
    <dbReference type="NCBI Taxonomy" id="177199"/>
    <lineage>
        <taxon>Eukaryota</taxon>
        <taxon>Fungi</taxon>
        <taxon>Dikarya</taxon>
        <taxon>Ascomycota</taxon>
        <taxon>Pezizomycotina</taxon>
        <taxon>Sordariomycetes</taxon>
        <taxon>Sordariomycetidae</taxon>
        <taxon>Coniochaetales</taxon>
        <taxon>Coniochaetaceae</taxon>
        <taxon>Coniochaeta</taxon>
    </lineage>
</organism>
<name>A0A420YEQ7_9PEZI</name>
<dbReference type="EMBL" id="QVQW01000015">
    <property type="protein sequence ID" value="RKU46267.1"/>
    <property type="molecule type" value="Genomic_DNA"/>
</dbReference>
<dbReference type="Proteomes" id="UP000275385">
    <property type="component" value="Unassembled WGS sequence"/>
</dbReference>
<evidence type="ECO:0000313" key="3">
    <source>
        <dbReference type="Proteomes" id="UP000275385"/>
    </source>
</evidence>
<keyword evidence="3" id="KW-1185">Reference proteome</keyword>
<reference evidence="2 3" key="1">
    <citation type="submission" date="2018-08" db="EMBL/GenBank/DDBJ databases">
        <title>Draft genome of the lignicolous fungus Coniochaeta pulveracea.</title>
        <authorList>
            <person name="Borstlap C.J."/>
            <person name="De Witt R.N."/>
            <person name="Botha A."/>
            <person name="Volschenk H."/>
        </authorList>
    </citation>
    <scope>NUCLEOTIDE SEQUENCE [LARGE SCALE GENOMIC DNA]</scope>
    <source>
        <strain evidence="2 3">CAB683</strain>
    </source>
</reference>
<feature type="compositionally biased region" description="Basic and acidic residues" evidence="1">
    <location>
        <begin position="30"/>
        <end position="43"/>
    </location>
</feature>
<protein>
    <submittedName>
        <fullName evidence="2">Uncharacterized protein</fullName>
    </submittedName>
</protein>
<feature type="region of interest" description="Disordered" evidence="1">
    <location>
        <begin position="22"/>
        <end position="43"/>
    </location>
</feature>
<gene>
    <name evidence="2" type="ORF">DL546_006566</name>
</gene>